<evidence type="ECO:0000256" key="7">
    <source>
        <dbReference type="ARBA" id="ARBA00038168"/>
    </source>
</evidence>
<keyword evidence="5" id="KW-0408">Iron</keyword>
<dbReference type="InterPro" id="IPR001199">
    <property type="entry name" value="Cyt_B5-like_heme/steroid-bd"/>
</dbReference>
<accession>A0AA36GIW1</accession>
<dbReference type="EMBL" id="CATQJL010000112">
    <property type="protein sequence ID" value="CAJ0593740.1"/>
    <property type="molecule type" value="Genomic_DNA"/>
</dbReference>
<dbReference type="PANTHER" id="PTHR19359">
    <property type="entry name" value="CYTOCHROME B5"/>
    <property type="match status" value="1"/>
</dbReference>
<sequence length="756" mass="85054">MKRMENLKEIPLSEVEQHNTINSCWIVLHDQIYDVSKFLDEHPGGLEVIAELAGKDATNSFEDVGHSKDARDMAKEYCIGKVQAGSGHAAQSPPAAEKKSPATTWNWKEIICSPTWSNFLIPTTIGIIVFVLYKGFMERVAKYCLALRKIYEQEGINSSHSGSLRKKLRRILSELDDSDENAQALELYWKTAYYEPLTKLRKQKILDADWFNVMVSVFCGELQSMLAESPRHAAMYNLYLGDLHRYLTNSDQSSLSTLYYRRAVEMDADVGQAFNQLAINETPVNSVRLFLLALLARRPFQKAWDNLKKTFEQKVEGQISYFAISLPYIILVSYSRTTLDSEGIRLVEAIKSLNDPLHDQQLSSLLLILSLSTRLAMEGGNEDAFIGCVTLLCSCYLQLIDKVVITQPPEATDDDEVIHIRRRRVKSDSDCDDEDSRSRDSSSSIEESVAETVKVPQEQEVDIEGGWILAAICEWLCYISPQLHSLKNRKTTPIPAALLNVFHSLVDKLIHQLNQSTKAMRTVEDADEEIRWLLYGASIEDKVRAVRQAAHWAFKLCAVETSPIEFAGYFRRRGPASETVELQRKMAQLRTETVRKEALNSQWMPVYIVLDYDVLIQRLKTVCPLVNSPSLIAVIPSFVLRKLDANKNLCAEARPAIRMCEMWQTRGRIRVVTASTHAECCTSLAESVAAAGDVGAESPSHALVAVLVEDLESFQDLQIPSVAIYHIESFFERWNKGSPSSAAAATATSAATRRTR</sequence>
<dbReference type="GO" id="GO:0020037">
    <property type="term" value="F:heme binding"/>
    <property type="evidence" value="ECO:0007669"/>
    <property type="project" value="InterPro"/>
</dbReference>
<feature type="region of interest" description="Disordered" evidence="8">
    <location>
        <begin position="737"/>
        <end position="756"/>
    </location>
</feature>
<feature type="region of interest" description="Disordered" evidence="8">
    <location>
        <begin position="428"/>
        <end position="453"/>
    </location>
</feature>
<dbReference type="Proteomes" id="UP001176961">
    <property type="component" value="Unassembled WGS sequence"/>
</dbReference>
<evidence type="ECO:0000256" key="4">
    <source>
        <dbReference type="ARBA" id="ARBA00022723"/>
    </source>
</evidence>
<reference evidence="11" key="1">
    <citation type="submission" date="2023-07" db="EMBL/GenBank/DDBJ databases">
        <authorList>
            <consortium name="CYATHOMIX"/>
        </authorList>
    </citation>
    <scope>NUCLEOTIDE SEQUENCE</scope>
    <source>
        <strain evidence="11">N/A</strain>
    </source>
</reference>
<keyword evidence="2" id="KW-0349">Heme</keyword>
<feature type="compositionally biased region" description="Low complexity" evidence="8">
    <location>
        <begin position="740"/>
        <end position="756"/>
    </location>
</feature>
<feature type="domain" description="Cytochrome b5 heme-binding" evidence="10">
    <location>
        <begin position="7"/>
        <end position="83"/>
    </location>
</feature>
<evidence type="ECO:0000256" key="8">
    <source>
        <dbReference type="SAM" id="MobiDB-lite"/>
    </source>
</evidence>
<dbReference type="FunFam" id="3.10.120.10:FF:000002">
    <property type="entry name" value="Cytochrome b5 type B"/>
    <property type="match status" value="1"/>
</dbReference>
<dbReference type="GO" id="GO:0016020">
    <property type="term" value="C:membrane"/>
    <property type="evidence" value="ECO:0007669"/>
    <property type="project" value="UniProtKB-SubCell"/>
</dbReference>
<evidence type="ECO:0000256" key="9">
    <source>
        <dbReference type="SAM" id="Phobius"/>
    </source>
</evidence>
<keyword evidence="6 9" id="KW-0472">Membrane</keyword>
<dbReference type="SMART" id="SM01117">
    <property type="entry name" value="Cyt-b5"/>
    <property type="match status" value="1"/>
</dbReference>
<keyword evidence="9" id="KW-1133">Transmembrane helix</keyword>
<dbReference type="InterPro" id="IPR018506">
    <property type="entry name" value="Cyt_B5_heme-BS"/>
</dbReference>
<dbReference type="PROSITE" id="PS00191">
    <property type="entry name" value="CYTOCHROME_B5_1"/>
    <property type="match status" value="1"/>
</dbReference>
<dbReference type="Gene3D" id="3.10.120.10">
    <property type="entry name" value="Cytochrome b5-like heme/steroid binding domain"/>
    <property type="match status" value="1"/>
</dbReference>
<dbReference type="Gene3D" id="3.40.50.1010">
    <property type="entry name" value="5'-nuclease"/>
    <property type="match status" value="1"/>
</dbReference>
<evidence type="ECO:0000313" key="12">
    <source>
        <dbReference type="Proteomes" id="UP001176961"/>
    </source>
</evidence>
<evidence type="ECO:0000256" key="1">
    <source>
        <dbReference type="ARBA" id="ARBA00004370"/>
    </source>
</evidence>
<dbReference type="Pfam" id="PF00173">
    <property type="entry name" value="Cyt-b5"/>
    <property type="match status" value="1"/>
</dbReference>
<keyword evidence="4" id="KW-0479">Metal-binding</keyword>
<keyword evidence="3 9" id="KW-0812">Transmembrane</keyword>
<dbReference type="InterPro" id="IPR054534">
    <property type="entry name" value="EST1-like_DNA_bind"/>
</dbReference>
<protein>
    <recommendedName>
        <fullName evidence="10">Cytochrome b5 heme-binding domain-containing protein</fullName>
    </recommendedName>
</protein>
<evidence type="ECO:0000256" key="2">
    <source>
        <dbReference type="ARBA" id="ARBA00022617"/>
    </source>
</evidence>
<dbReference type="Gene3D" id="1.25.40.10">
    <property type="entry name" value="Tetratricopeptide repeat domain"/>
    <property type="match status" value="1"/>
</dbReference>
<keyword evidence="12" id="KW-1185">Reference proteome</keyword>
<organism evidence="11 12">
    <name type="scientific">Cylicocyclus nassatus</name>
    <name type="common">Nematode worm</name>
    <dbReference type="NCBI Taxonomy" id="53992"/>
    <lineage>
        <taxon>Eukaryota</taxon>
        <taxon>Metazoa</taxon>
        <taxon>Ecdysozoa</taxon>
        <taxon>Nematoda</taxon>
        <taxon>Chromadorea</taxon>
        <taxon>Rhabditida</taxon>
        <taxon>Rhabditina</taxon>
        <taxon>Rhabditomorpha</taxon>
        <taxon>Strongyloidea</taxon>
        <taxon>Strongylidae</taxon>
        <taxon>Cylicocyclus</taxon>
    </lineage>
</organism>
<dbReference type="InterPro" id="IPR011990">
    <property type="entry name" value="TPR-like_helical_dom_sf"/>
</dbReference>
<evidence type="ECO:0000256" key="5">
    <source>
        <dbReference type="ARBA" id="ARBA00023004"/>
    </source>
</evidence>
<dbReference type="InterPro" id="IPR036400">
    <property type="entry name" value="Cyt_B5-like_heme/steroid_sf"/>
</dbReference>
<dbReference type="PROSITE" id="PS50255">
    <property type="entry name" value="CYTOCHROME_B5_2"/>
    <property type="match status" value="1"/>
</dbReference>
<dbReference type="InterPro" id="IPR050668">
    <property type="entry name" value="Cytochrome_b5"/>
</dbReference>
<gene>
    <name evidence="11" type="ORF">CYNAS_LOCUS5723</name>
</gene>
<name>A0AA36GIW1_CYLNA</name>
<proteinExistence type="inferred from homology"/>
<feature type="transmembrane region" description="Helical" evidence="9">
    <location>
        <begin position="116"/>
        <end position="136"/>
    </location>
</feature>
<dbReference type="SUPFAM" id="SSF48452">
    <property type="entry name" value="TPR-like"/>
    <property type="match status" value="1"/>
</dbReference>
<evidence type="ECO:0000259" key="10">
    <source>
        <dbReference type="PROSITE" id="PS50255"/>
    </source>
</evidence>
<comment type="caution">
    <text evidence="11">The sequence shown here is derived from an EMBL/GenBank/DDBJ whole genome shotgun (WGS) entry which is preliminary data.</text>
</comment>
<comment type="similarity">
    <text evidence="7">Belongs to the cytochrome b5 family.</text>
</comment>
<dbReference type="Pfam" id="PF22695">
    <property type="entry name" value="EST1-like_DNA_bind"/>
    <property type="match status" value="1"/>
</dbReference>
<evidence type="ECO:0000313" key="11">
    <source>
        <dbReference type="EMBL" id="CAJ0593740.1"/>
    </source>
</evidence>
<evidence type="ECO:0000256" key="6">
    <source>
        <dbReference type="ARBA" id="ARBA00023136"/>
    </source>
</evidence>
<dbReference type="SUPFAM" id="SSF55856">
    <property type="entry name" value="Cytochrome b5-like heme/steroid binding domain"/>
    <property type="match status" value="1"/>
</dbReference>
<dbReference type="GO" id="GO:0046872">
    <property type="term" value="F:metal ion binding"/>
    <property type="evidence" value="ECO:0007669"/>
    <property type="project" value="UniProtKB-KW"/>
</dbReference>
<comment type="subcellular location">
    <subcellularLocation>
        <location evidence="1">Membrane</location>
    </subcellularLocation>
</comment>
<dbReference type="PRINTS" id="PR00363">
    <property type="entry name" value="CYTOCHROMEB5"/>
</dbReference>
<dbReference type="AlphaFoldDB" id="A0AA36GIW1"/>
<evidence type="ECO:0000256" key="3">
    <source>
        <dbReference type="ARBA" id="ARBA00022692"/>
    </source>
</evidence>